<evidence type="ECO:0000313" key="2">
    <source>
        <dbReference type="EMBL" id="GIZ00031.1"/>
    </source>
</evidence>
<gene>
    <name evidence="2" type="ORF">CEXT_224921</name>
</gene>
<dbReference type="Proteomes" id="UP001054945">
    <property type="component" value="Unassembled WGS sequence"/>
</dbReference>
<evidence type="ECO:0000259" key="1">
    <source>
        <dbReference type="Pfam" id="PF22591"/>
    </source>
</evidence>
<organism evidence="2 3">
    <name type="scientific">Caerostris extrusa</name>
    <name type="common">Bark spider</name>
    <name type="synonym">Caerostris bankana</name>
    <dbReference type="NCBI Taxonomy" id="172846"/>
    <lineage>
        <taxon>Eukaryota</taxon>
        <taxon>Metazoa</taxon>
        <taxon>Ecdysozoa</taxon>
        <taxon>Arthropoda</taxon>
        <taxon>Chelicerata</taxon>
        <taxon>Arachnida</taxon>
        <taxon>Araneae</taxon>
        <taxon>Araneomorphae</taxon>
        <taxon>Entelegynae</taxon>
        <taxon>Araneoidea</taxon>
        <taxon>Araneidae</taxon>
        <taxon>Caerostris</taxon>
    </lineage>
</organism>
<feature type="domain" description="eIF3a PCI" evidence="1">
    <location>
        <begin position="9"/>
        <end position="58"/>
    </location>
</feature>
<sequence length="137" mass="16584">MSTVCHNPENALKRADALLELGKQDETIECLYDILKNRKQRLFKYTHETTINKLLEIRTTETLTRKKRTKKIERRNSWLEEQQERFKKKRKDKQLKSKDRDGSLKQFKVIWGKIYQLLQRSNIKTIRHLTEDITKLN</sequence>
<proteinExistence type="predicted"/>
<name>A0AAV4XXY4_CAEEX</name>
<dbReference type="EMBL" id="BPLR01001104">
    <property type="protein sequence ID" value="GIZ00031.1"/>
    <property type="molecule type" value="Genomic_DNA"/>
</dbReference>
<dbReference type="InterPro" id="IPR054711">
    <property type="entry name" value="eIF3a_PCI_TPR-like"/>
</dbReference>
<comment type="caution">
    <text evidence="2">The sequence shown here is derived from an EMBL/GenBank/DDBJ whole genome shotgun (WGS) entry which is preliminary data.</text>
</comment>
<protein>
    <recommendedName>
        <fullName evidence="1">eIF3a PCI domain-containing protein</fullName>
    </recommendedName>
</protein>
<reference evidence="2 3" key="1">
    <citation type="submission" date="2021-06" db="EMBL/GenBank/DDBJ databases">
        <title>Caerostris extrusa draft genome.</title>
        <authorList>
            <person name="Kono N."/>
            <person name="Arakawa K."/>
        </authorList>
    </citation>
    <scope>NUCLEOTIDE SEQUENCE [LARGE SCALE GENOMIC DNA]</scope>
</reference>
<dbReference type="AlphaFoldDB" id="A0AAV4XXY4"/>
<evidence type="ECO:0000313" key="3">
    <source>
        <dbReference type="Proteomes" id="UP001054945"/>
    </source>
</evidence>
<keyword evidence="3" id="KW-1185">Reference proteome</keyword>
<accession>A0AAV4XXY4</accession>
<dbReference type="Pfam" id="PF22591">
    <property type="entry name" value="eIF3a_PCI_TPR-like"/>
    <property type="match status" value="1"/>
</dbReference>